<name>A0A2U1B979_9FIRM</name>
<proteinExistence type="predicted"/>
<dbReference type="AlphaFoldDB" id="A0A2U1B979"/>
<sequence length="107" mass="11907">MKHLYEYINEIMDIAEVNQVEPQNAKDMFLANIRNAGDPTLPHYRGAGDVDYAALAEDLPRLTNEGAALTQALFDHYKALVELRRAGRYAEAVELMRGAVEAAEGDE</sequence>
<comment type="caution">
    <text evidence="1">The sequence shown here is derived from an EMBL/GenBank/DDBJ whole genome shotgun (WGS) entry which is preliminary data.</text>
</comment>
<reference evidence="1 2" key="1">
    <citation type="submission" date="2018-04" db="EMBL/GenBank/DDBJ databases">
        <title>Genomic Encyclopedia of Type Strains, Phase IV (KMG-IV): sequencing the most valuable type-strain genomes for metagenomic binning, comparative biology and taxonomic classification.</title>
        <authorList>
            <person name="Goeker M."/>
        </authorList>
    </citation>
    <scope>NUCLEOTIDE SEQUENCE [LARGE SCALE GENOMIC DNA]</scope>
    <source>
        <strain evidence="1 2">DSM 26588</strain>
    </source>
</reference>
<gene>
    <name evidence="1" type="ORF">C7373_1303</name>
</gene>
<dbReference type="RefSeq" id="WP_116722669.1">
    <property type="nucleotide sequence ID" value="NZ_CP011524.1"/>
</dbReference>
<evidence type="ECO:0000313" key="2">
    <source>
        <dbReference type="Proteomes" id="UP000245778"/>
    </source>
</evidence>
<dbReference type="EMBL" id="QEKK01000030">
    <property type="protein sequence ID" value="PVY45087.1"/>
    <property type="molecule type" value="Genomic_DNA"/>
</dbReference>
<accession>A0A2U1B979</accession>
<evidence type="ECO:0000313" key="1">
    <source>
        <dbReference type="EMBL" id="PVY45087.1"/>
    </source>
</evidence>
<protein>
    <submittedName>
        <fullName evidence="1">Uncharacterized protein</fullName>
    </submittedName>
</protein>
<dbReference type="Proteomes" id="UP000245778">
    <property type="component" value="Unassembled WGS sequence"/>
</dbReference>
<dbReference type="GeneID" id="93229134"/>
<organism evidence="1 2">
    <name type="scientific">Intestinimonas butyriciproducens</name>
    <dbReference type="NCBI Taxonomy" id="1297617"/>
    <lineage>
        <taxon>Bacteria</taxon>
        <taxon>Bacillati</taxon>
        <taxon>Bacillota</taxon>
        <taxon>Clostridia</taxon>
        <taxon>Eubacteriales</taxon>
        <taxon>Intestinimonas</taxon>
    </lineage>
</organism>